<keyword evidence="1" id="KW-0472">Membrane</keyword>
<protein>
    <submittedName>
        <fullName evidence="2">Uncharacterized protein</fullName>
    </submittedName>
</protein>
<accession>A0A9P4UMY3</accession>
<keyword evidence="3" id="KW-1185">Reference proteome</keyword>
<keyword evidence="1" id="KW-1133">Transmembrane helix</keyword>
<evidence type="ECO:0000313" key="3">
    <source>
        <dbReference type="Proteomes" id="UP000799441"/>
    </source>
</evidence>
<sequence length="101" mass="11088">MHLQFSTPSPPPKVADLLVPGWMERHHCVTLALMRRIVGASSATCPQPTRQTHRVNAHVHPRPAFPGQAGSNLPSSYAVPLPACAVLYCLLCYMHCVYLDT</sequence>
<name>A0A9P4UMY3_9PEZI</name>
<proteinExistence type="predicted"/>
<feature type="transmembrane region" description="Helical" evidence="1">
    <location>
        <begin position="77"/>
        <end position="99"/>
    </location>
</feature>
<organism evidence="2 3">
    <name type="scientific">Polychaeton citri CBS 116435</name>
    <dbReference type="NCBI Taxonomy" id="1314669"/>
    <lineage>
        <taxon>Eukaryota</taxon>
        <taxon>Fungi</taxon>
        <taxon>Dikarya</taxon>
        <taxon>Ascomycota</taxon>
        <taxon>Pezizomycotina</taxon>
        <taxon>Dothideomycetes</taxon>
        <taxon>Dothideomycetidae</taxon>
        <taxon>Capnodiales</taxon>
        <taxon>Capnodiaceae</taxon>
        <taxon>Polychaeton</taxon>
    </lineage>
</organism>
<evidence type="ECO:0000313" key="2">
    <source>
        <dbReference type="EMBL" id="KAF2719248.1"/>
    </source>
</evidence>
<dbReference type="Proteomes" id="UP000799441">
    <property type="component" value="Unassembled WGS sequence"/>
</dbReference>
<dbReference type="EMBL" id="MU003814">
    <property type="protein sequence ID" value="KAF2719248.1"/>
    <property type="molecule type" value="Genomic_DNA"/>
</dbReference>
<keyword evidence="1" id="KW-0812">Transmembrane</keyword>
<dbReference type="AlphaFoldDB" id="A0A9P4UMY3"/>
<comment type="caution">
    <text evidence="2">The sequence shown here is derived from an EMBL/GenBank/DDBJ whole genome shotgun (WGS) entry which is preliminary data.</text>
</comment>
<reference evidence="2" key="1">
    <citation type="journal article" date="2020" name="Stud. Mycol.">
        <title>101 Dothideomycetes genomes: a test case for predicting lifestyles and emergence of pathogens.</title>
        <authorList>
            <person name="Haridas S."/>
            <person name="Albert R."/>
            <person name="Binder M."/>
            <person name="Bloem J."/>
            <person name="Labutti K."/>
            <person name="Salamov A."/>
            <person name="Andreopoulos B."/>
            <person name="Baker S."/>
            <person name="Barry K."/>
            <person name="Bills G."/>
            <person name="Bluhm B."/>
            <person name="Cannon C."/>
            <person name="Castanera R."/>
            <person name="Culley D."/>
            <person name="Daum C."/>
            <person name="Ezra D."/>
            <person name="Gonzalez J."/>
            <person name="Henrissat B."/>
            <person name="Kuo A."/>
            <person name="Liang C."/>
            <person name="Lipzen A."/>
            <person name="Lutzoni F."/>
            <person name="Magnuson J."/>
            <person name="Mondo S."/>
            <person name="Nolan M."/>
            <person name="Ohm R."/>
            <person name="Pangilinan J."/>
            <person name="Park H.-J."/>
            <person name="Ramirez L."/>
            <person name="Alfaro M."/>
            <person name="Sun H."/>
            <person name="Tritt A."/>
            <person name="Yoshinaga Y."/>
            <person name="Zwiers L.-H."/>
            <person name="Turgeon B."/>
            <person name="Goodwin S."/>
            <person name="Spatafora J."/>
            <person name="Crous P."/>
            <person name="Grigoriev I."/>
        </authorList>
    </citation>
    <scope>NUCLEOTIDE SEQUENCE</scope>
    <source>
        <strain evidence="2">CBS 116435</strain>
    </source>
</reference>
<gene>
    <name evidence="2" type="ORF">K431DRAFT_120308</name>
</gene>
<evidence type="ECO:0000256" key="1">
    <source>
        <dbReference type="SAM" id="Phobius"/>
    </source>
</evidence>